<evidence type="ECO:0000313" key="3">
    <source>
        <dbReference type="Proteomes" id="UP000176996"/>
    </source>
</evidence>
<dbReference type="STRING" id="1798471.A3A21_00150"/>
<dbReference type="Proteomes" id="UP000176996">
    <property type="component" value="Unassembled WGS sequence"/>
</dbReference>
<dbReference type="Gene3D" id="2.60.40.420">
    <property type="entry name" value="Cupredoxins - blue copper proteins"/>
    <property type="match status" value="1"/>
</dbReference>
<dbReference type="EMBL" id="MFKK01000037">
    <property type="protein sequence ID" value="OGG39695.1"/>
    <property type="molecule type" value="Genomic_DNA"/>
</dbReference>
<dbReference type="InterPro" id="IPR008972">
    <property type="entry name" value="Cupredoxin"/>
</dbReference>
<evidence type="ECO:0000313" key="2">
    <source>
        <dbReference type="EMBL" id="OGG39695.1"/>
    </source>
</evidence>
<dbReference type="AlphaFoldDB" id="A0A1F6BRX4"/>
<gene>
    <name evidence="2" type="ORF">A3A21_00150</name>
</gene>
<reference evidence="2 3" key="1">
    <citation type="journal article" date="2016" name="Nat. Commun.">
        <title>Thousands of microbial genomes shed light on interconnected biogeochemical processes in an aquifer system.</title>
        <authorList>
            <person name="Anantharaman K."/>
            <person name="Brown C.T."/>
            <person name="Hug L.A."/>
            <person name="Sharon I."/>
            <person name="Castelle C.J."/>
            <person name="Probst A.J."/>
            <person name="Thomas B.C."/>
            <person name="Singh A."/>
            <person name="Wilkins M.J."/>
            <person name="Karaoz U."/>
            <person name="Brodie E.L."/>
            <person name="Williams K.H."/>
            <person name="Hubbard S.S."/>
            <person name="Banfield J.F."/>
        </authorList>
    </citation>
    <scope>NUCLEOTIDE SEQUENCE [LARGE SCALE GENOMIC DNA]</scope>
</reference>
<dbReference type="SUPFAM" id="SSF49503">
    <property type="entry name" value="Cupredoxins"/>
    <property type="match status" value="1"/>
</dbReference>
<evidence type="ECO:0000256" key="1">
    <source>
        <dbReference type="SAM" id="Phobius"/>
    </source>
</evidence>
<keyword evidence="1" id="KW-0472">Membrane</keyword>
<keyword evidence="1" id="KW-0812">Transmembrane</keyword>
<name>A0A1F6BRX4_9BACT</name>
<accession>A0A1F6BRX4</accession>
<keyword evidence="1" id="KW-1133">Transmembrane helix</keyword>
<feature type="transmembrane region" description="Helical" evidence="1">
    <location>
        <begin position="6"/>
        <end position="22"/>
    </location>
</feature>
<organism evidence="2 3">
    <name type="scientific">Candidatus Jorgensenbacteria bacterium RIFCSPLOWO2_01_FULL_45_25b</name>
    <dbReference type="NCBI Taxonomy" id="1798471"/>
    <lineage>
        <taxon>Bacteria</taxon>
        <taxon>Candidatus Joergenseniibacteriota</taxon>
    </lineage>
</organism>
<sequence>MNKTIAIIVAVVVVGFGAWYFMKSDYSLKKDEMQATSTPEEAVVSENGAVMGEKQVVVYTDEGYVPSSLIIKAGEVVEFRNESSRETWPASAKHPTHTGYPGTDIKKCDTAEAGEMFDSCGGIAPGASWTFTFNEKEEWGYHDHLDAKKFGKIIVE</sequence>
<protein>
    <recommendedName>
        <fullName evidence="4">EfeO-type cupredoxin-like domain-containing protein</fullName>
    </recommendedName>
</protein>
<proteinExistence type="predicted"/>
<comment type="caution">
    <text evidence="2">The sequence shown here is derived from an EMBL/GenBank/DDBJ whole genome shotgun (WGS) entry which is preliminary data.</text>
</comment>
<evidence type="ECO:0008006" key="4">
    <source>
        <dbReference type="Google" id="ProtNLM"/>
    </source>
</evidence>